<organism evidence="1 2">
    <name type="scientific">Afipia carboxidovorans (strain ATCC 49405 / DSM 1227 / KCTC 32145 / OM5)</name>
    <name type="common">Oligotropha carboxidovorans</name>
    <dbReference type="NCBI Taxonomy" id="504832"/>
    <lineage>
        <taxon>Bacteria</taxon>
        <taxon>Pseudomonadati</taxon>
        <taxon>Pseudomonadota</taxon>
        <taxon>Alphaproteobacteria</taxon>
        <taxon>Hyphomicrobiales</taxon>
        <taxon>Nitrobacteraceae</taxon>
        <taxon>Afipia</taxon>
    </lineage>
</organism>
<evidence type="ECO:0000313" key="2">
    <source>
        <dbReference type="Proteomes" id="UP000007730"/>
    </source>
</evidence>
<dbReference type="AlphaFoldDB" id="B6JDR2"/>
<sequence length="73" mass="8210">MFSHLGSEHPHQRLCVEVEAIPFHPLDIAVPLSTTSLEVWPNASSLLREFPRTIIGSMVDRFVHRAKANIHGI</sequence>
<reference evidence="1 2" key="1">
    <citation type="journal article" date="2011" name="J. Bacteriol.">
        <title>Complete genome sequences of the chemolithoautotrophic Oligotropha carboxidovorans strains OM4 and OM5.</title>
        <authorList>
            <person name="Volland S."/>
            <person name="Rachinger M."/>
            <person name="Strittmatter A."/>
            <person name="Daniel R."/>
            <person name="Gottschalk G."/>
            <person name="Meyer O."/>
        </authorList>
    </citation>
    <scope>NUCLEOTIDE SEQUENCE [LARGE SCALE GENOMIC DNA]</scope>
    <source>
        <strain evidence="2">ATCC 49405 / DSM 1227 / KCTC 32145 / OM5</strain>
    </source>
</reference>
<dbReference type="KEGG" id="ocg:OCA5_c30960"/>
<dbReference type="KEGG" id="oca:OCAR_4855"/>
<dbReference type="HOGENOM" id="CLU_2701149_0_0_5"/>
<name>B6JDR2_AFIC5</name>
<dbReference type="Proteomes" id="UP000007730">
    <property type="component" value="Chromosome"/>
</dbReference>
<accession>B6JDR2</accession>
<protein>
    <submittedName>
        <fullName evidence="1">Uncharacterized protein</fullName>
    </submittedName>
</protein>
<dbReference type="EMBL" id="CP002826">
    <property type="protein sequence ID" value="AEI07780.1"/>
    <property type="molecule type" value="Genomic_DNA"/>
</dbReference>
<proteinExistence type="predicted"/>
<gene>
    <name evidence="1" type="ordered locus">OCA5_c30960</name>
</gene>
<evidence type="ECO:0000313" key="1">
    <source>
        <dbReference type="EMBL" id="AEI07780.1"/>
    </source>
</evidence>
<keyword evidence="2" id="KW-1185">Reference proteome</keyword>